<keyword evidence="6" id="KW-1185">Reference proteome</keyword>
<feature type="compositionally biased region" description="Low complexity" evidence="3">
    <location>
        <begin position="193"/>
        <end position="212"/>
    </location>
</feature>
<dbReference type="AlphaFoldDB" id="A0A835YWJ3"/>
<dbReference type="InterPro" id="IPR000504">
    <property type="entry name" value="RRM_dom"/>
</dbReference>
<feature type="domain" description="RRM" evidence="4">
    <location>
        <begin position="220"/>
        <end position="297"/>
    </location>
</feature>
<feature type="domain" description="RRM" evidence="4">
    <location>
        <begin position="93"/>
        <end position="169"/>
    </location>
</feature>
<dbReference type="Pfam" id="PF00076">
    <property type="entry name" value="RRM_1"/>
    <property type="match status" value="3"/>
</dbReference>
<dbReference type="PROSITE" id="PS50102">
    <property type="entry name" value="RRM"/>
    <property type="match status" value="3"/>
</dbReference>
<accession>A0A835YWJ3</accession>
<reference evidence="5" key="1">
    <citation type="submission" date="2021-02" db="EMBL/GenBank/DDBJ databases">
        <title>First Annotated Genome of the Yellow-green Alga Tribonema minus.</title>
        <authorList>
            <person name="Mahan K.M."/>
        </authorList>
    </citation>
    <scope>NUCLEOTIDE SEQUENCE</scope>
    <source>
        <strain evidence="5">UTEX B ZZ1240</strain>
    </source>
</reference>
<evidence type="ECO:0000313" key="5">
    <source>
        <dbReference type="EMBL" id="KAG5180815.1"/>
    </source>
</evidence>
<evidence type="ECO:0000256" key="1">
    <source>
        <dbReference type="ARBA" id="ARBA00022884"/>
    </source>
</evidence>
<comment type="caution">
    <text evidence="5">The sequence shown here is derived from an EMBL/GenBank/DDBJ whole genome shotgun (WGS) entry which is preliminary data.</text>
</comment>
<dbReference type="InterPro" id="IPR050502">
    <property type="entry name" value="Euk_RNA-bind_prot"/>
</dbReference>
<dbReference type="InterPro" id="IPR012677">
    <property type="entry name" value="Nucleotide-bd_a/b_plait_sf"/>
</dbReference>
<organism evidence="5 6">
    <name type="scientific">Tribonema minus</name>
    <dbReference type="NCBI Taxonomy" id="303371"/>
    <lineage>
        <taxon>Eukaryota</taxon>
        <taxon>Sar</taxon>
        <taxon>Stramenopiles</taxon>
        <taxon>Ochrophyta</taxon>
        <taxon>PX clade</taxon>
        <taxon>Xanthophyceae</taxon>
        <taxon>Tribonematales</taxon>
        <taxon>Tribonemataceae</taxon>
        <taxon>Tribonema</taxon>
    </lineage>
</organism>
<dbReference type="EMBL" id="JAFCMP010000357">
    <property type="protein sequence ID" value="KAG5180815.1"/>
    <property type="molecule type" value="Genomic_DNA"/>
</dbReference>
<name>A0A835YWJ3_9STRA</name>
<dbReference type="Gene3D" id="3.30.70.330">
    <property type="match status" value="3"/>
</dbReference>
<dbReference type="InterPro" id="IPR035979">
    <property type="entry name" value="RBD_domain_sf"/>
</dbReference>
<evidence type="ECO:0000313" key="6">
    <source>
        <dbReference type="Proteomes" id="UP000664859"/>
    </source>
</evidence>
<dbReference type="PANTHER" id="PTHR48025">
    <property type="entry name" value="OS02G0815200 PROTEIN"/>
    <property type="match status" value="1"/>
</dbReference>
<feature type="compositionally biased region" description="Gly residues" evidence="3">
    <location>
        <begin position="173"/>
        <end position="192"/>
    </location>
</feature>
<feature type="domain" description="RRM" evidence="4">
    <location>
        <begin position="7"/>
        <end position="85"/>
    </location>
</feature>
<gene>
    <name evidence="5" type="ORF">JKP88DRAFT_270148</name>
</gene>
<keyword evidence="1 2" id="KW-0694">RNA-binding</keyword>
<sequence length="297" mass="31423">MGEANNRTVFVGNLSWNTTSEELRDFMASQGEIVSSEVQCHADSGRSKGWGLVQYSTPEEATAAIELLNNADLGGRSVHLRFDRTTIETSGGFAVFVGNLPWSVTDLDLTALFAKFNPFDAHVKTNMTGRSRGFGILRFHSPEEGREAIEAMNGFEIEGRHIQVREDREGEVRGGGGGGGGGRRAAAGGGSGAPAEGAATEAAHTSPAPAAAARKEPSGCTVFVGNLAWTTTTEDLTEHFSTMNGMVSAEVQATAAGRSKGWGLATFSTPEQATAACELMAETSLHDRRLTVRLDKK</sequence>
<protein>
    <recommendedName>
        <fullName evidence="4">RRM domain-containing protein</fullName>
    </recommendedName>
</protein>
<dbReference type="OrthoDB" id="439808at2759"/>
<dbReference type="GO" id="GO:0003729">
    <property type="term" value="F:mRNA binding"/>
    <property type="evidence" value="ECO:0007669"/>
    <property type="project" value="TreeGrafter"/>
</dbReference>
<feature type="compositionally biased region" description="Basic and acidic residues" evidence="3">
    <location>
        <begin position="160"/>
        <end position="172"/>
    </location>
</feature>
<dbReference type="SMART" id="SM00360">
    <property type="entry name" value="RRM"/>
    <property type="match status" value="3"/>
</dbReference>
<dbReference type="CDD" id="cd00590">
    <property type="entry name" value="RRM_SF"/>
    <property type="match status" value="1"/>
</dbReference>
<evidence type="ECO:0000256" key="3">
    <source>
        <dbReference type="SAM" id="MobiDB-lite"/>
    </source>
</evidence>
<dbReference type="Proteomes" id="UP000664859">
    <property type="component" value="Unassembled WGS sequence"/>
</dbReference>
<proteinExistence type="predicted"/>
<evidence type="ECO:0000256" key="2">
    <source>
        <dbReference type="PROSITE-ProRule" id="PRU00176"/>
    </source>
</evidence>
<dbReference type="PANTHER" id="PTHR48025:SF1">
    <property type="entry name" value="RRM DOMAIN-CONTAINING PROTEIN"/>
    <property type="match status" value="1"/>
</dbReference>
<feature type="region of interest" description="Disordered" evidence="3">
    <location>
        <begin position="160"/>
        <end position="217"/>
    </location>
</feature>
<evidence type="ECO:0000259" key="4">
    <source>
        <dbReference type="PROSITE" id="PS50102"/>
    </source>
</evidence>
<dbReference type="SUPFAM" id="SSF54928">
    <property type="entry name" value="RNA-binding domain, RBD"/>
    <property type="match status" value="3"/>
</dbReference>